<dbReference type="SUPFAM" id="SSF82784">
    <property type="entry name" value="OsmC-like"/>
    <property type="match status" value="1"/>
</dbReference>
<dbReference type="Proteomes" id="UP000659697">
    <property type="component" value="Unassembled WGS sequence"/>
</dbReference>
<evidence type="ECO:0000313" key="2">
    <source>
        <dbReference type="EMBL" id="GHG60648.1"/>
    </source>
</evidence>
<proteinExistence type="predicted"/>
<gene>
    <name evidence="2" type="ORF">GCM10010919_04270</name>
</gene>
<evidence type="ECO:0000313" key="3">
    <source>
        <dbReference type="Proteomes" id="UP000659697"/>
    </source>
</evidence>
<comment type="caution">
    <text evidence="2">The sequence shown here is derived from an EMBL/GenBank/DDBJ whole genome shotgun (WGS) entry which is preliminary data.</text>
</comment>
<dbReference type="InterPro" id="IPR015946">
    <property type="entry name" value="KH_dom-like_a/b"/>
</dbReference>
<sequence>MSNLKTVSVNATMADGFAIQANIDGHTVSIDQPTSAKGTGTGPTPLQMLLFAVGGCIGTIGRIVAFQQKIALHSMQITVEGDYNPAGLMGKPSEDRVGFTEIRISAKIDADLSDEQKAQFLDEVCQRCPLHDNLSHGSKVVHSLV</sequence>
<evidence type="ECO:0000256" key="1">
    <source>
        <dbReference type="SAM" id="Phobius"/>
    </source>
</evidence>
<dbReference type="PANTHER" id="PTHR35368:SF1">
    <property type="entry name" value="HYDROPEROXIDE REDUCTASE"/>
    <property type="match status" value="1"/>
</dbReference>
<dbReference type="InterPro" id="IPR052924">
    <property type="entry name" value="OsmC/Ohr_hydroprdx_reductase"/>
</dbReference>
<dbReference type="Pfam" id="PF02566">
    <property type="entry name" value="OsmC"/>
    <property type="match status" value="1"/>
</dbReference>
<accession>A0ABQ3KTQ3</accession>
<dbReference type="EMBL" id="BNAO01000001">
    <property type="protein sequence ID" value="GHG60648.1"/>
    <property type="molecule type" value="Genomic_DNA"/>
</dbReference>
<dbReference type="Gene3D" id="3.30.300.20">
    <property type="match status" value="1"/>
</dbReference>
<keyword evidence="1" id="KW-0472">Membrane</keyword>
<dbReference type="RefSeq" id="WP_189429651.1">
    <property type="nucleotide sequence ID" value="NZ_BNAO01000001.1"/>
</dbReference>
<organism evidence="2 3">
    <name type="scientific">Alishewanella longhuensis</name>
    <dbReference type="NCBI Taxonomy" id="1091037"/>
    <lineage>
        <taxon>Bacteria</taxon>
        <taxon>Pseudomonadati</taxon>
        <taxon>Pseudomonadota</taxon>
        <taxon>Gammaproteobacteria</taxon>
        <taxon>Alteromonadales</taxon>
        <taxon>Alteromonadaceae</taxon>
        <taxon>Alishewanella</taxon>
    </lineage>
</organism>
<keyword evidence="3" id="KW-1185">Reference proteome</keyword>
<reference evidence="3" key="1">
    <citation type="journal article" date="2019" name="Int. J. Syst. Evol. Microbiol.">
        <title>The Global Catalogue of Microorganisms (GCM) 10K type strain sequencing project: providing services to taxonomists for standard genome sequencing and annotation.</title>
        <authorList>
            <consortium name="The Broad Institute Genomics Platform"/>
            <consortium name="The Broad Institute Genome Sequencing Center for Infectious Disease"/>
            <person name="Wu L."/>
            <person name="Ma J."/>
        </authorList>
    </citation>
    <scope>NUCLEOTIDE SEQUENCE [LARGE SCALE GENOMIC DNA]</scope>
    <source>
        <strain evidence="3">CGMCC 1.7003</strain>
    </source>
</reference>
<dbReference type="InterPro" id="IPR036102">
    <property type="entry name" value="OsmC/Ohrsf"/>
</dbReference>
<name>A0ABQ3KTQ3_9ALTE</name>
<keyword evidence="1" id="KW-1133">Transmembrane helix</keyword>
<dbReference type="PANTHER" id="PTHR35368">
    <property type="entry name" value="HYDROPEROXIDE REDUCTASE"/>
    <property type="match status" value="1"/>
</dbReference>
<protein>
    <submittedName>
        <fullName evidence="2">Osmotically inducible protein C</fullName>
    </submittedName>
</protein>
<feature type="transmembrane region" description="Helical" evidence="1">
    <location>
        <begin position="46"/>
        <end position="65"/>
    </location>
</feature>
<keyword evidence="1" id="KW-0812">Transmembrane</keyword>
<dbReference type="InterPro" id="IPR003718">
    <property type="entry name" value="OsmC/Ohr_fam"/>
</dbReference>